<organism evidence="1">
    <name type="scientific">Xenopsylla cheopis</name>
    <name type="common">Oriental rat flea</name>
    <name type="synonym">Pulex cheopis</name>
    <dbReference type="NCBI Taxonomy" id="163159"/>
    <lineage>
        <taxon>Eukaryota</taxon>
        <taxon>Metazoa</taxon>
        <taxon>Ecdysozoa</taxon>
        <taxon>Arthropoda</taxon>
        <taxon>Hexapoda</taxon>
        <taxon>Insecta</taxon>
        <taxon>Pterygota</taxon>
        <taxon>Neoptera</taxon>
        <taxon>Endopterygota</taxon>
        <taxon>Siphonaptera</taxon>
        <taxon>Pulicidae</taxon>
        <taxon>Xenopsyllinae</taxon>
        <taxon>Xenopsylla</taxon>
    </lineage>
</organism>
<reference evidence="1" key="1">
    <citation type="submission" date="2020-03" db="EMBL/GenBank/DDBJ databases">
        <title>Transcriptomic Profiling of the Digestive Tract of the Rat Flea, Xenopsylla cheopis, Following Blood Feeding and Infection with Yersinia pestis.</title>
        <authorList>
            <person name="Bland D.M."/>
            <person name="Martens C.A."/>
            <person name="Virtaneva K."/>
            <person name="Kanakabandi K."/>
            <person name="Long D."/>
            <person name="Rosenke R."/>
            <person name="Saturday G.A."/>
            <person name="Hoyt F.H."/>
            <person name="Bruno D.P."/>
            <person name="Ribeiro J.M.C."/>
            <person name="Hinnebusch J."/>
        </authorList>
    </citation>
    <scope>NUCLEOTIDE SEQUENCE</scope>
</reference>
<proteinExistence type="predicted"/>
<dbReference type="EMBL" id="GIIL01006517">
    <property type="protein sequence ID" value="NOV50243.1"/>
    <property type="molecule type" value="Transcribed_RNA"/>
</dbReference>
<dbReference type="AlphaFoldDB" id="A0A6M2DVU7"/>
<accession>A0A6M2DVU7</accession>
<sequence length="79" mass="9131">MGVCLVASWTGQALAAPQRRGRTTRCHRRLRNCTMQITSRRGDPIRGTRRSMSLRYLWNHIIKMEPRSSHPLAAAIFLR</sequence>
<protein>
    <submittedName>
        <fullName evidence="1">Putative secreted protein</fullName>
    </submittedName>
</protein>
<evidence type="ECO:0000313" key="1">
    <source>
        <dbReference type="EMBL" id="NOV50243.1"/>
    </source>
</evidence>
<name>A0A6M2DVU7_XENCH</name>